<accession>A0ACD4NJ95</accession>
<dbReference type="EMBL" id="CP113520">
    <property type="protein sequence ID" value="WAJ26919.1"/>
    <property type="molecule type" value="Genomic_DNA"/>
</dbReference>
<sequence>MSQSAPTPSLAGQTAIVTGASSGIGASCAVELGRAGARVVVNYRGSRDGADATVAAIRALGGEAEAVQADVSKEEDVIALFDASQARFGPPDIVVSNAGLQRDKPVADMSLDDWNAVISVNLTGGFLVGREAIRRFRAKGLREDVSRALGKLVFDSSVHQRIPWAFRVNYAASKGGLKLLMESLAQEVAPERIRVNAVAPGAIATDINKAEREKAGGETDMLKLIPYGRIGEPADIGRAVAWLVSDAADYITGQTLFVDGGMTLYPEFRGNG</sequence>
<keyword evidence="2" id="KW-1185">Reference proteome</keyword>
<organism evidence="1 2">
    <name type="scientific">Antarcticirhabdus aurantiaca</name>
    <dbReference type="NCBI Taxonomy" id="2606717"/>
    <lineage>
        <taxon>Bacteria</taxon>
        <taxon>Pseudomonadati</taxon>
        <taxon>Pseudomonadota</taxon>
        <taxon>Alphaproteobacteria</taxon>
        <taxon>Hyphomicrobiales</taxon>
        <taxon>Aurantimonadaceae</taxon>
        <taxon>Antarcticirhabdus</taxon>
    </lineage>
</organism>
<proteinExistence type="predicted"/>
<gene>
    <name evidence="1" type="ORF">OXU80_18910</name>
</gene>
<name>A0ACD4NJ95_9HYPH</name>
<protein>
    <submittedName>
        <fullName evidence="1">SDR family oxidoreductase</fullName>
    </submittedName>
</protein>
<dbReference type="Proteomes" id="UP001163223">
    <property type="component" value="Chromosome"/>
</dbReference>
<reference evidence="1" key="1">
    <citation type="submission" date="2022-11" db="EMBL/GenBank/DDBJ databases">
        <title>beta-Carotene-producing bacterium, Jeongeuplla avenae sp. nov., alleviates the salt stress of Arabidopsis seedlings.</title>
        <authorList>
            <person name="Jiang L."/>
            <person name="Lee J."/>
        </authorList>
    </citation>
    <scope>NUCLEOTIDE SEQUENCE</scope>
    <source>
        <strain evidence="1">DY_R2A_6</strain>
    </source>
</reference>
<evidence type="ECO:0000313" key="1">
    <source>
        <dbReference type="EMBL" id="WAJ26919.1"/>
    </source>
</evidence>
<evidence type="ECO:0000313" key="2">
    <source>
        <dbReference type="Proteomes" id="UP001163223"/>
    </source>
</evidence>